<evidence type="ECO:0000313" key="6">
    <source>
        <dbReference type="Proteomes" id="UP000291097"/>
    </source>
</evidence>
<organism evidence="4 5">
    <name type="scientific">Natrinema hispanicum</name>
    <dbReference type="NCBI Taxonomy" id="392421"/>
    <lineage>
        <taxon>Archaea</taxon>
        <taxon>Methanobacteriati</taxon>
        <taxon>Methanobacteriota</taxon>
        <taxon>Stenosarchaea group</taxon>
        <taxon>Halobacteria</taxon>
        <taxon>Halobacteriales</taxon>
        <taxon>Natrialbaceae</taxon>
        <taxon>Natrinema</taxon>
    </lineage>
</organism>
<dbReference type="AlphaFoldDB" id="A0A1I0AW56"/>
<evidence type="ECO:0000313" key="3">
    <source>
        <dbReference type="EMBL" id="SDD31801.1"/>
    </source>
</evidence>
<dbReference type="EMBL" id="SHMP01000003">
    <property type="protein sequence ID" value="RZV11519.1"/>
    <property type="molecule type" value="Genomic_DNA"/>
</dbReference>
<gene>
    <name evidence="2" type="ORF">BDK88_0398</name>
    <name evidence="4" type="ORF">SAMN04488694_10316</name>
    <name evidence="3" type="ORF">SAMN05192552_101851</name>
</gene>
<dbReference type="RefSeq" id="WP_175542133.1">
    <property type="nucleotide sequence ID" value="NZ_FMZP01000018.1"/>
</dbReference>
<dbReference type="Proteomes" id="UP000291097">
    <property type="component" value="Unassembled WGS sequence"/>
</dbReference>
<evidence type="ECO:0000256" key="1">
    <source>
        <dbReference type="SAM" id="MobiDB-lite"/>
    </source>
</evidence>
<sequence length="47" mass="5467">MRKLSDNCREHLEQALQTDDPSEKDFHIRQVMQVCGVDHLPDESDAE</sequence>
<evidence type="ECO:0000313" key="7">
    <source>
        <dbReference type="Proteomes" id="UP000324021"/>
    </source>
</evidence>
<protein>
    <submittedName>
        <fullName evidence="4">Uncharacterized protein</fullName>
    </submittedName>
</protein>
<feature type="compositionally biased region" description="Basic and acidic residues" evidence="1">
    <location>
        <begin position="1"/>
        <end position="13"/>
    </location>
</feature>
<feature type="region of interest" description="Disordered" evidence="1">
    <location>
        <begin position="1"/>
        <end position="24"/>
    </location>
</feature>
<reference evidence="5 7" key="1">
    <citation type="submission" date="2016-10" db="EMBL/GenBank/DDBJ databases">
        <authorList>
            <person name="Varghese N."/>
            <person name="Submissions S."/>
        </authorList>
    </citation>
    <scope>NUCLEOTIDE SEQUENCE [LARGE SCALE GENOMIC DNA]</scope>
    <source>
        <strain evidence="3 7">CDM_1</strain>
        <strain evidence="5">CDM_6</strain>
    </source>
</reference>
<dbReference type="EMBL" id="FOIC01000003">
    <property type="protein sequence ID" value="SES98618.1"/>
    <property type="molecule type" value="Genomic_DNA"/>
</dbReference>
<proteinExistence type="predicted"/>
<dbReference type="Proteomes" id="UP000199320">
    <property type="component" value="Unassembled WGS sequence"/>
</dbReference>
<reference evidence="2 6" key="3">
    <citation type="submission" date="2019-02" db="EMBL/GenBank/DDBJ databases">
        <title>Genomic Encyclopedia of Archaeal and Bacterial Type Strains, Phase II (KMG-II): from individual species to whole genera.</title>
        <authorList>
            <person name="Goeker M."/>
        </authorList>
    </citation>
    <scope>NUCLEOTIDE SEQUENCE [LARGE SCALE GENOMIC DNA]</scope>
    <source>
        <strain evidence="2 6">DSM 18328</strain>
    </source>
</reference>
<evidence type="ECO:0000313" key="2">
    <source>
        <dbReference type="EMBL" id="RZV11519.1"/>
    </source>
</evidence>
<evidence type="ECO:0000313" key="5">
    <source>
        <dbReference type="Proteomes" id="UP000199320"/>
    </source>
</evidence>
<dbReference type="OrthoDB" id="288110at2157"/>
<dbReference type="Proteomes" id="UP000324021">
    <property type="component" value="Unassembled WGS sequence"/>
</dbReference>
<accession>A0A1I0AW56</accession>
<keyword evidence="5" id="KW-1185">Reference proteome</keyword>
<reference evidence="4" key="2">
    <citation type="submission" date="2016-10" db="EMBL/GenBank/DDBJ databases">
        <authorList>
            <person name="de Groot N.N."/>
        </authorList>
    </citation>
    <scope>NUCLEOTIDE SEQUENCE [LARGE SCALE GENOMIC DNA]</scope>
    <source>
        <strain evidence="4">CDM_6</strain>
    </source>
</reference>
<name>A0A1I0AW56_9EURY</name>
<dbReference type="EMBL" id="FMZP01000018">
    <property type="protein sequence ID" value="SDD31801.1"/>
    <property type="molecule type" value="Genomic_DNA"/>
</dbReference>
<evidence type="ECO:0000313" key="4">
    <source>
        <dbReference type="EMBL" id="SES98618.1"/>
    </source>
</evidence>